<organism evidence="1 2">
    <name type="scientific">Qipengyuania algicida</name>
    <dbReference type="NCBI Taxonomy" id="1836209"/>
    <lineage>
        <taxon>Bacteria</taxon>
        <taxon>Pseudomonadati</taxon>
        <taxon>Pseudomonadota</taxon>
        <taxon>Alphaproteobacteria</taxon>
        <taxon>Sphingomonadales</taxon>
        <taxon>Erythrobacteraceae</taxon>
        <taxon>Qipengyuania</taxon>
    </lineage>
</organism>
<comment type="caution">
    <text evidence="1">The sequence shown here is derived from an EMBL/GenBank/DDBJ whole genome shotgun (WGS) entry which is preliminary data.</text>
</comment>
<gene>
    <name evidence="1" type="ORF">GRI58_01045</name>
</gene>
<name>A0A845AFU0_9SPHN</name>
<reference evidence="1 2" key="1">
    <citation type="submission" date="2019-12" db="EMBL/GenBank/DDBJ databases">
        <title>Genomic-based taxomic classification of the family Erythrobacteraceae.</title>
        <authorList>
            <person name="Xu L."/>
        </authorList>
    </citation>
    <scope>NUCLEOTIDE SEQUENCE [LARGE SCALE GENOMIC DNA]</scope>
    <source>
        <strain evidence="1 2">KEMB 9005-328</strain>
    </source>
</reference>
<dbReference type="EMBL" id="WTYA01000001">
    <property type="protein sequence ID" value="MXP27406.1"/>
    <property type="molecule type" value="Genomic_DNA"/>
</dbReference>
<sequence>MPVADVIVDTIAFDAEDIARYDPDRVGRLITVSSASVYCDEKGRTLDEAAGNGFPEFAAPRLETDPTVAAGPATYSTRKIAMEQAAKENFGERATILRPCAIHGPWSRHPREWWFVKRFMDDRHRIPLVHPRASRFQTTSVDLIGRFAASAADRDLSGIFNLADRDAPDVGEIGRTLAARCGATVELVELEHLQGAVGRTPWSVTRPFVIAGDKAVTAGKIEAQTYAESIAPAVDWLFETDRYAWQATFPQLARYPWDMFDYAAEDALFQTL</sequence>
<keyword evidence="2" id="KW-1185">Reference proteome</keyword>
<dbReference type="SUPFAM" id="SSF51735">
    <property type="entry name" value="NAD(P)-binding Rossmann-fold domains"/>
    <property type="match status" value="1"/>
</dbReference>
<dbReference type="AlphaFoldDB" id="A0A845AFU0"/>
<dbReference type="Gene3D" id="3.40.50.720">
    <property type="entry name" value="NAD(P)-binding Rossmann-like Domain"/>
    <property type="match status" value="1"/>
</dbReference>
<evidence type="ECO:0000313" key="1">
    <source>
        <dbReference type="EMBL" id="MXP27406.1"/>
    </source>
</evidence>
<evidence type="ECO:0000313" key="2">
    <source>
        <dbReference type="Proteomes" id="UP000439780"/>
    </source>
</evidence>
<dbReference type="InterPro" id="IPR036291">
    <property type="entry name" value="NAD(P)-bd_dom_sf"/>
</dbReference>
<accession>A0A845AFU0</accession>
<proteinExistence type="predicted"/>
<dbReference type="Proteomes" id="UP000439780">
    <property type="component" value="Unassembled WGS sequence"/>
</dbReference>
<protein>
    <submittedName>
        <fullName evidence="1">Reductase</fullName>
    </submittedName>
</protein>
<dbReference type="OrthoDB" id="7941246at2"/>